<protein>
    <submittedName>
        <fullName evidence="1">Uncharacterized protein</fullName>
    </submittedName>
</protein>
<accession>A0AAV7X1L1</accession>
<organism evidence="1 2">
    <name type="scientific">Pleurodeles waltl</name>
    <name type="common">Iberian ribbed newt</name>
    <dbReference type="NCBI Taxonomy" id="8319"/>
    <lineage>
        <taxon>Eukaryota</taxon>
        <taxon>Metazoa</taxon>
        <taxon>Chordata</taxon>
        <taxon>Craniata</taxon>
        <taxon>Vertebrata</taxon>
        <taxon>Euteleostomi</taxon>
        <taxon>Amphibia</taxon>
        <taxon>Batrachia</taxon>
        <taxon>Caudata</taxon>
        <taxon>Salamandroidea</taxon>
        <taxon>Salamandridae</taxon>
        <taxon>Pleurodelinae</taxon>
        <taxon>Pleurodeles</taxon>
    </lineage>
</organism>
<evidence type="ECO:0000313" key="1">
    <source>
        <dbReference type="EMBL" id="KAJ1218976.1"/>
    </source>
</evidence>
<evidence type="ECO:0000313" key="2">
    <source>
        <dbReference type="Proteomes" id="UP001066276"/>
    </source>
</evidence>
<sequence length="103" mass="11702">MPRTREHRQWSSRELRKTGVVPPLLEKPEESREVPEIGAWTAVWPQRRSVVVEGVRKRGAAELSERLEAVEGYTGILPVEEELDVCEWNASDTAGTPFEGVQY</sequence>
<proteinExistence type="predicted"/>
<dbReference type="AlphaFoldDB" id="A0AAV7X1L1"/>
<dbReference type="Proteomes" id="UP001066276">
    <property type="component" value="Chromosome 1_1"/>
</dbReference>
<dbReference type="EMBL" id="JANPWB010000001">
    <property type="protein sequence ID" value="KAJ1218976.1"/>
    <property type="molecule type" value="Genomic_DNA"/>
</dbReference>
<comment type="caution">
    <text evidence="1">The sequence shown here is derived from an EMBL/GenBank/DDBJ whole genome shotgun (WGS) entry which is preliminary data.</text>
</comment>
<reference evidence="1" key="1">
    <citation type="journal article" date="2022" name="bioRxiv">
        <title>Sequencing and chromosome-scale assembly of the giantPleurodeles waltlgenome.</title>
        <authorList>
            <person name="Brown T."/>
            <person name="Elewa A."/>
            <person name="Iarovenko S."/>
            <person name="Subramanian E."/>
            <person name="Araus A.J."/>
            <person name="Petzold A."/>
            <person name="Susuki M."/>
            <person name="Suzuki K.-i.T."/>
            <person name="Hayashi T."/>
            <person name="Toyoda A."/>
            <person name="Oliveira C."/>
            <person name="Osipova E."/>
            <person name="Leigh N.D."/>
            <person name="Simon A."/>
            <person name="Yun M.H."/>
        </authorList>
    </citation>
    <scope>NUCLEOTIDE SEQUENCE</scope>
    <source>
        <strain evidence="1">20211129_DDA</strain>
        <tissue evidence="1">Liver</tissue>
    </source>
</reference>
<name>A0AAV7X1L1_PLEWA</name>
<gene>
    <name evidence="1" type="ORF">NDU88_006547</name>
</gene>
<keyword evidence="2" id="KW-1185">Reference proteome</keyword>